<dbReference type="EMBL" id="MU006305">
    <property type="protein sequence ID" value="KAF2850749.1"/>
    <property type="molecule type" value="Genomic_DNA"/>
</dbReference>
<evidence type="ECO:0000313" key="2">
    <source>
        <dbReference type="EMBL" id="KAF2850749.1"/>
    </source>
</evidence>
<dbReference type="AlphaFoldDB" id="A0A6A7B8M9"/>
<evidence type="ECO:0000256" key="1">
    <source>
        <dbReference type="SAM" id="Phobius"/>
    </source>
</evidence>
<evidence type="ECO:0000313" key="3">
    <source>
        <dbReference type="Proteomes" id="UP000799423"/>
    </source>
</evidence>
<proteinExistence type="predicted"/>
<keyword evidence="3" id="KW-1185">Reference proteome</keyword>
<keyword evidence="1" id="KW-0472">Membrane</keyword>
<dbReference type="Proteomes" id="UP000799423">
    <property type="component" value="Unassembled WGS sequence"/>
</dbReference>
<accession>A0A6A7B8M9</accession>
<reference evidence="2" key="1">
    <citation type="submission" date="2020-01" db="EMBL/GenBank/DDBJ databases">
        <authorList>
            <consortium name="DOE Joint Genome Institute"/>
            <person name="Haridas S."/>
            <person name="Albert R."/>
            <person name="Binder M."/>
            <person name="Bloem J."/>
            <person name="Labutti K."/>
            <person name="Salamov A."/>
            <person name="Andreopoulos B."/>
            <person name="Baker S.E."/>
            <person name="Barry K."/>
            <person name="Bills G."/>
            <person name="Bluhm B.H."/>
            <person name="Cannon C."/>
            <person name="Castanera R."/>
            <person name="Culley D.E."/>
            <person name="Daum C."/>
            <person name="Ezra D."/>
            <person name="Gonzalez J.B."/>
            <person name="Henrissat B."/>
            <person name="Kuo A."/>
            <person name="Liang C."/>
            <person name="Lipzen A."/>
            <person name="Lutzoni F."/>
            <person name="Magnuson J."/>
            <person name="Mondo S."/>
            <person name="Nolan M."/>
            <person name="Ohm R."/>
            <person name="Pangilinan J."/>
            <person name="Park H.-J."/>
            <person name="Ramirez L."/>
            <person name="Alfaro M."/>
            <person name="Sun H."/>
            <person name="Tritt A."/>
            <person name="Yoshinaga Y."/>
            <person name="Zwiers L.-H."/>
            <person name="Turgeon B.G."/>
            <person name="Goodwin S.B."/>
            <person name="Spatafora J.W."/>
            <person name="Crous P.W."/>
            <person name="Grigoriev I.V."/>
        </authorList>
    </citation>
    <scope>NUCLEOTIDE SEQUENCE</scope>
    <source>
        <strain evidence="2">IPT5</strain>
    </source>
</reference>
<sequence length="191" mass="21677">MISRIRTPRQVDNYFSHAVSSVLSHIFCLLSFPLLLLKLLAFIFKGRPDDESCSSTFESSSQCKHVHSKTFASISGRTREYTLLPFGLQHGKATGNLPIHNSQTHLHGRKGQLHHLYPDRSLSPNPTNSFLHRKTLRHSTNELESYTRTAYACRSGLGFRSLLKSVQLINWNVDRFRTCSQSHPTKQSATP</sequence>
<gene>
    <name evidence="2" type="ORF">T440DRAFT_468320</name>
</gene>
<organism evidence="2 3">
    <name type="scientific">Plenodomus tracheiphilus IPT5</name>
    <dbReference type="NCBI Taxonomy" id="1408161"/>
    <lineage>
        <taxon>Eukaryota</taxon>
        <taxon>Fungi</taxon>
        <taxon>Dikarya</taxon>
        <taxon>Ascomycota</taxon>
        <taxon>Pezizomycotina</taxon>
        <taxon>Dothideomycetes</taxon>
        <taxon>Pleosporomycetidae</taxon>
        <taxon>Pleosporales</taxon>
        <taxon>Pleosporineae</taxon>
        <taxon>Leptosphaeriaceae</taxon>
        <taxon>Plenodomus</taxon>
    </lineage>
</organism>
<keyword evidence="1" id="KW-1133">Transmembrane helix</keyword>
<name>A0A6A7B8M9_9PLEO</name>
<protein>
    <submittedName>
        <fullName evidence="2">Uncharacterized protein</fullName>
    </submittedName>
</protein>
<feature type="transmembrane region" description="Helical" evidence="1">
    <location>
        <begin position="21"/>
        <end position="44"/>
    </location>
</feature>
<keyword evidence="1" id="KW-0812">Transmembrane</keyword>